<dbReference type="OrthoDB" id="9808254at2"/>
<accession>A0A3D8Y802</accession>
<dbReference type="AlphaFoldDB" id="A0A3D8Y802"/>
<gene>
    <name evidence="1" type="ORF">DSL64_23815</name>
</gene>
<keyword evidence="2" id="KW-1185">Reference proteome</keyword>
<organism evidence="1 2">
    <name type="scientific">Dyadobacter luteus</name>
    <dbReference type="NCBI Taxonomy" id="2259619"/>
    <lineage>
        <taxon>Bacteria</taxon>
        <taxon>Pseudomonadati</taxon>
        <taxon>Bacteroidota</taxon>
        <taxon>Cytophagia</taxon>
        <taxon>Cytophagales</taxon>
        <taxon>Spirosomataceae</taxon>
        <taxon>Dyadobacter</taxon>
    </lineage>
</organism>
<dbReference type="Proteomes" id="UP000256373">
    <property type="component" value="Unassembled WGS sequence"/>
</dbReference>
<evidence type="ECO:0000313" key="2">
    <source>
        <dbReference type="Proteomes" id="UP000256373"/>
    </source>
</evidence>
<dbReference type="EMBL" id="QNUL01000028">
    <property type="protein sequence ID" value="REA57386.1"/>
    <property type="molecule type" value="Genomic_DNA"/>
</dbReference>
<evidence type="ECO:0000313" key="1">
    <source>
        <dbReference type="EMBL" id="REA57386.1"/>
    </source>
</evidence>
<reference evidence="1 2" key="1">
    <citation type="submission" date="2018-07" db="EMBL/GenBank/DDBJ databases">
        <title>Dyadobacter roseus sp. nov., isolated from rose rhizosphere soil.</title>
        <authorList>
            <person name="Chen L."/>
        </authorList>
    </citation>
    <scope>NUCLEOTIDE SEQUENCE [LARGE SCALE GENOMIC DNA]</scope>
    <source>
        <strain evidence="1 2">RS19</strain>
    </source>
</reference>
<sequence>MGRTLRHAQIVRVLRSFALDNSGRGEVIVGLPEGFSAEDWEVLGLVQNKKSGNILAANRLKIT</sequence>
<name>A0A3D8Y802_9BACT</name>
<protein>
    <submittedName>
        <fullName evidence="1">Uncharacterized protein</fullName>
    </submittedName>
</protein>
<comment type="caution">
    <text evidence="1">The sequence shown here is derived from an EMBL/GenBank/DDBJ whole genome shotgun (WGS) entry which is preliminary data.</text>
</comment>
<proteinExistence type="predicted"/>
<dbReference type="RefSeq" id="WP_115833462.1">
    <property type="nucleotide sequence ID" value="NZ_QNUL01000028.1"/>
</dbReference>